<dbReference type="PANTHER" id="PTHR43510:SF1">
    <property type="entry name" value="AMINOTRANSFERASE FUNCTION, HYPOTHETICAL (EUROFUNG)"/>
    <property type="match status" value="1"/>
</dbReference>
<keyword evidence="5" id="KW-1185">Reference proteome</keyword>
<sequence>MVHITPFAVEQWMDKYEVTPGVLNIAETCAASVSIDDLVGMSTNKDPADPVPIDTSMKLTYGPIPGSQTLRERVAAHCSSDEIQLTAENVLLTQGAIGANFLSLYTLVGPGDHVICVYPTYQQLYDTPRSLGAEVTLWKLREDNGFVPDVKELASLIKTNTKMIIVNNPNNPTGVPIPNGTLSQISDIAQKNGIILFSDEVYRPLFHGGASGQAEVPRSAAALASYDKALVTGSMSKGYALAGIRVGWIATRDKSILSSIASARDYTTISVSQVDDQIAAYALSPQVRPSLVNRNISLARTNAKLLKEFMDKYKSVCSWVEPKAGTTAFIRFQDKKGEPVNDIDLCLDLLNKVKVLFVAGSHCFGGDQDFKGYVRMGYVCETDVLVAGLKELGVYIERYLL</sequence>
<reference evidence="4" key="1">
    <citation type="journal article" date="2020" name="BMC Genomics">
        <title>Correction to: Identification and distribution of gene clusters required for synthesis of sphingolipid metabolism inhibitors in diverse species of the filamentous fungus Fusarium.</title>
        <authorList>
            <person name="Kim H.S."/>
            <person name="Lohmar J.M."/>
            <person name="Busman M."/>
            <person name="Brown D.W."/>
            <person name="Naumann T.A."/>
            <person name="Divon H.H."/>
            <person name="Lysoe E."/>
            <person name="Uhlig S."/>
            <person name="Proctor R.H."/>
        </authorList>
    </citation>
    <scope>NUCLEOTIDE SEQUENCE</scope>
    <source>
        <strain evidence="4">NRRL 20472</strain>
    </source>
</reference>
<protein>
    <recommendedName>
        <fullName evidence="3">Aminotransferase class I/classII large domain-containing protein</fullName>
    </recommendedName>
</protein>
<dbReference type="Gene3D" id="3.40.640.10">
    <property type="entry name" value="Type I PLP-dependent aspartate aminotransferase-like (Major domain)"/>
    <property type="match status" value="1"/>
</dbReference>
<evidence type="ECO:0000256" key="1">
    <source>
        <dbReference type="ARBA" id="ARBA00007441"/>
    </source>
</evidence>
<dbReference type="Gene3D" id="3.90.1150.10">
    <property type="entry name" value="Aspartate Aminotransferase, domain 1"/>
    <property type="match status" value="1"/>
</dbReference>
<organism evidence="4 5">
    <name type="scientific">Fusarium sarcochroum</name>
    <dbReference type="NCBI Taxonomy" id="1208366"/>
    <lineage>
        <taxon>Eukaryota</taxon>
        <taxon>Fungi</taxon>
        <taxon>Dikarya</taxon>
        <taxon>Ascomycota</taxon>
        <taxon>Pezizomycotina</taxon>
        <taxon>Sordariomycetes</taxon>
        <taxon>Hypocreomycetidae</taxon>
        <taxon>Hypocreales</taxon>
        <taxon>Nectriaceae</taxon>
        <taxon>Fusarium</taxon>
        <taxon>Fusarium lateritium species complex</taxon>
    </lineage>
</organism>
<gene>
    <name evidence="4" type="ORF">FSARC_7844</name>
</gene>
<name>A0A8H4TUE9_9HYPO</name>
<dbReference type="AlphaFoldDB" id="A0A8H4TUE9"/>
<evidence type="ECO:0000259" key="3">
    <source>
        <dbReference type="Pfam" id="PF00155"/>
    </source>
</evidence>
<evidence type="ECO:0000313" key="4">
    <source>
        <dbReference type="EMBL" id="KAF4964210.1"/>
    </source>
</evidence>
<dbReference type="EMBL" id="JABEXW010000422">
    <property type="protein sequence ID" value="KAF4964210.1"/>
    <property type="molecule type" value="Genomic_DNA"/>
</dbReference>
<proteinExistence type="inferred from homology"/>
<evidence type="ECO:0000313" key="5">
    <source>
        <dbReference type="Proteomes" id="UP000622797"/>
    </source>
</evidence>
<dbReference type="GO" id="GO:0030170">
    <property type="term" value="F:pyridoxal phosphate binding"/>
    <property type="evidence" value="ECO:0007669"/>
    <property type="project" value="InterPro"/>
</dbReference>
<dbReference type="Proteomes" id="UP000622797">
    <property type="component" value="Unassembled WGS sequence"/>
</dbReference>
<dbReference type="InterPro" id="IPR015421">
    <property type="entry name" value="PyrdxlP-dep_Trfase_major"/>
</dbReference>
<dbReference type="InterPro" id="IPR004838">
    <property type="entry name" value="NHTrfase_class1_PyrdxlP-BS"/>
</dbReference>
<comment type="caution">
    <text evidence="4">The sequence shown here is derived from an EMBL/GenBank/DDBJ whole genome shotgun (WGS) entry which is preliminary data.</text>
</comment>
<dbReference type="Pfam" id="PF00155">
    <property type="entry name" value="Aminotran_1_2"/>
    <property type="match status" value="1"/>
</dbReference>
<evidence type="ECO:0000256" key="2">
    <source>
        <dbReference type="ARBA" id="ARBA00022898"/>
    </source>
</evidence>
<comment type="similarity">
    <text evidence="1">Belongs to the class-I pyridoxal-phosphate-dependent aminotransferase family.</text>
</comment>
<dbReference type="InterPro" id="IPR015424">
    <property type="entry name" value="PyrdxlP-dep_Trfase"/>
</dbReference>
<reference evidence="4" key="2">
    <citation type="submission" date="2020-05" db="EMBL/GenBank/DDBJ databases">
        <authorList>
            <person name="Kim H.-S."/>
            <person name="Proctor R.H."/>
            <person name="Brown D.W."/>
        </authorList>
    </citation>
    <scope>NUCLEOTIDE SEQUENCE</scope>
    <source>
        <strain evidence="4">NRRL 20472</strain>
    </source>
</reference>
<dbReference type="CDD" id="cd00609">
    <property type="entry name" value="AAT_like"/>
    <property type="match status" value="1"/>
</dbReference>
<dbReference type="OrthoDB" id="7042322at2759"/>
<dbReference type="InterPro" id="IPR004839">
    <property type="entry name" value="Aminotransferase_I/II_large"/>
</dbReference>
<dbReference type="SUPFAM" id="SSF53383">
    <property type="entry name" value="PLP-dependent transferases"/>
    <property type="match status" value="1"/>
</dbReference>
<dbReference type="PANTHER" id="PTHR43510">
    <property type="entry name" value="AMINOTRANSFERASE FUNCTION, HYPOTHETICAL (EUROFUNG)"/>
    <property type="match status" value="1"/>
</dbReference>
<keyword evidence="2" id="KW-0663">Pyridoxal phosphate</keyword>
<feature type="domain" description="Aminotransferase class I/classII large" evidence="3">
    <location>
        <begin position="58"/>
        <end position="363"/>
    </location>
</feature>
<accession>A0A8H4TUE9</accession>
<dbReference type="PROSITE" id="PS00105">
    <property type="entry name" value="AA_TRANSFER_CLASS_1"/>
    <property type="match status" value="1"/>
</dbReference>
<dbReference type="GO" id="GO:0003824">
    <property type="term" value="F:catalytic activity"/>
    <property type="evidence" value="ECO:0007669"/>
    <property type="project" value="InterPro"/>
</dbReference>
<dbReference type="InterPro" id="IPR015422">
    <property type="entry name" value="PyrdxlP-dep_Trfase_small"/>
</dbReference>